<dbReference type="KEGG" id="pect:BN1012_Phect1044"/>
<organism evidence="3 4">
    <name type="scientific">Candidatus Phaeomarinibacter ectocarpi</name>
    <dbReference type="NCBI Taxonomy" id="1458461"/>
    <lineage>
        <taxon>Bacteria</taxon>
        <taxon>Pseudomonadati</taxon>
        <taxon>Pseudomonadota</taxon>
        <taxon>Alphaproteobacteria</taxon>
        <taxon>Hyphomicrobiales</taxon>
        <taxon>Parvibaculaceae</taxon>
        <taxon>Candidatus Phaeomarinibacter</taxon>
    </lineage>
</organism>
<keyword evidence="2" id="KW-0732">Signal</keyword>
<proteinExistence type="predicted"/>
<dbReference type="Proteomes" id="UP000032160">
    <property type="component" value="Chromosome I"/>
</dbReference>
<evidence type="ECO:0000313" key="3">
    <source>
        <dbReference type="EMBL" id="CDO59258.1"/>
    </source>
</evidence>
<dbReference type="HOGENOM" id="CLU_2932718_0_0_5"/>
<dbReference type="PROSITE" id="PS51257">
    <property type="entry name" value="PROKAR_LIPOPROTEIN"/>
    <property type="match status" value="1"/>
</dbReference>
<dbReference type="RefSeq" id="WP_043949964.1">
    <property type="nucleotide sequence ID" value="NZ_HG966617.1"/>
</dbReference>
<accession>X5M7T3</accession>
<name>X5M7T3_9HYPH</name>
<dbReference type="EMBL" id="HG966617">
    <property type="protein sequence ID" value="CDO59258.1"/>
    <property type="molecule type" value="Genomic_DNA"/>
</dbReference>
<reference evidence="3 4" key="1">
    <citation type="journal article" date="2014" name="Front. Genet.">
        <title>Genome and metabolic network of "Candidatus Phaeomarinobacter ectocarpi" Ec32, a new candidate genus of Alphaproteobacteria frequently associated with brown algae.</title>
        <authorList>
            <person name="Dittami S.M."/>
            <person name="Barbeyron T."/>
            <person name="Boyen C."/>
            <person name="Cambefort J."/>
            <person name="Collet G."/>
            <person name="Delage L."/>
            <person name="Gobet A."/>
            <person name="Groisillier A."/>
            <person name="Leblanc C."/>
            <person name="Michel G."/>
            <person name="Scornet D."/>
            <person name="Siegel A."/>
            <person name="Tapia J.E."/>
            <person name="Tonon T."/>
        </authorList>
    </citation>
    <scope>NUCLEOTIDE SEQUENCE [LARGE SCALE GENOMIC DNA]</scope>
    <source>
        <strain evidence="3 4">Ec32</strain>
    </source>
</reference>
<protein>
    <recommendedName>
        <fullName evidence="5">Lipoprotein</fullName>
    </recommendedName>
</protein>
<sequence length="60" mass="6249">MSATFSKTVKLTCVVALAAFVSACGVRGSLVPPEGSGVLIEEPEGDRFPQPAPVEETEEN</sequence>
<keyword evidence="4" id="KW-1185">Reference proteome</keyword>
<evidence type="ECO:0000313" key="4">
    <source>
        <dbReference type="Proteomes" id="UP000032160"/>
    </source>
</evidence>
<gene>
    <name evidence="3" type="ORF">BN1012_Phect1044</name>
</gene>
<dbReference type="STRING" id="1458461.BN1012_Phect1044"/>
<dbReference type="AlphaFoldDB" id="X5M7T3"/>
<evidence type="ECO:0008006" key="5">
    <source>
        <dbReference type="Google" id="ProtNLM"/>
    </source>
</evidence>
<evidence type="ECO:0000256" key="1">
    <source>
        <dbReference type="SAM" id="MobiDB-lite"/>
    </source>
</evidence>
<feature type="signal peptide" evidence="2">
    <location>
        <begin position="1"/>
        <end position="18"/>
    </location>
</feature>
<feature type="chain" id="PRO_5004959925" description="Lipoprotein" evidence="2">
    <location>
        <begin position="19"/>
        <end position="60"/>
    </location>
</feature>
<evidence type="ECO:0000256" key="2">
    <source>
        <dbReference type="SAM" id="SignalP"/>
    </source>
</evidence>
<feature type="region of interest" description="Disordered" evidence="1">
    <location>
        <begin position="35"/>
        <end position="60"/>
    </location>
</feature>